<evidence type="ECO:0000259" key="2">
    <source>
        <dbReference type="PROSITE" id="PS51272"/>
    </source>
</evidence>
<dbReference type="InterPro" id="IPR032696">
    <property type="entry name" value="SQ_cyclase_C"/>
</dbReference>
<dbReference type="Pfam" id="PF13243">
    <property type="entry name" value="SQHop_cyclase_C"/>
    <property type="match status" value="1"/>
</dbReference>
<organism evidence="3 4">
    <name type="scientific">Tumebacillus flagellatus</name>
    <dbReference type="NCBI Taxonomy" id="1157490"/>
    <lineage>
        <taxon>Bacteria</taxon>
        <taxon>Bacillati</taxon>
        <taxon>Bacillota</taxon>
        <taxon>Bacilli</taxon>
        <taxon>Bacillales</taxon>
        <taxon>Alicyclobacillaceae</taxon>
        <taxon>Tumebacillus</taxon>
    </lineage>
</organism>
<name>A0A074LLW2_9BACL</name>
<accession>A0A074LLW2</accession>
<sequence length="508" mass="54880">MKTATKTVAVSLLALSLFAQPALAATANAGDLSIADQRNSALNYLHDALQKNSFHYTVGWPSVALYAAGESVTASKWSNADGTNGVTYRDSEVRRNVNLSDATTDFESTLLGLLAANQNPRAFGKKDFVQAVLSSQRPDGKFADTIYGDGEDLLNAHIYGILALYSAGVAIPNADKARDYLLSKQHADGGFNWSAGTGSNPDTTAFALIAMKALGLDAANPSVQKALTYLKNIQNPSGGFSNEATDNPDSAATVLEALISYGIDPKSYSKNGRDLFSFLKSFRTDNGGFAYTLGGDANAMTTQSVVMAYSDLLNNKTVFQKLHDENAVKSATWTPAFPDLPFSHPYYADDIKLANLGVMVGHTDGTYGTKEPVTREQFAKILVSGAHLDDEVGAPTQQFSDVDVNGWANPYIAVALKHKLVYGTSTTTYNPLGEITGAEVMAILVRMLGPQYDQDAQSRPKTNWYDGYVSIAKEHNLLYPNFNVDKPATRAEVGYSFVRLYDDQLKTR</sequence>
<evidence type="ECO:0000313" key="3">
    <source>
        <dbReference type="EMBL" id="KEO83076.1"/>
    </source>
</evidence>
<reference evidence="3 4" key="1">
    <citation type="journal article" date="2013" name="Int. J. Syst. Evol. Microbiol.">
        <title>Tumebacillus flagellatus sp. nov., an alpha-amylase/pullulanase-producing bacterium isolated from cassava wastewater.</title>
        <authorList>
            <person name="Wang Q."/>
            <person name="Xie N."/>
            <person name="Qin Y."/>
            <person name="Shen N."/>
            <person name="Zhu J."/>
            <person name="Mi H."/>
            <person name="Huang R."/>
        </authorList>
    </citation>
    <scope>NUCLEOTIDE SEQUENCE [LARGE SCALE GENOMIC DNA]</scope>
    <source>
        <strain evidence="3 4">GST4</strain>
    </source>
</reference>
<keyword evidence="1" id="KW-0732">Signal</keyword>
<dbReference type="InterPro" id="IPR001119">
    <property type="entry name" value="SLH_dom"/>
</dbReference>
<evidence type="ECO:0000256" key="1">
    <source>
        <dbReference type="SAM" id="SignalP"/>
    </source>
</evidence>
<keyword evidence="4" id="KW-1185">Reference proteome</keyword>
<feature type="chain" id="PRO_5001697919" description="SLH domain-containing protein" evidence="1">
    <location>
        <begin position="25"/>
        <end position="508"/>
    </location>
</feature>
<dbReference type="CDD" id="cd00688">
    <property type="entry name" value="ISOPREN_C2_like"/>
    <property type="match status" value="1"/>
</dbReference>
<dbReference type="OrthoDB" id="411361at2"/>
<gene>
    <name evidence="3" type="ORF">EL26_12380</name>
</gene>
<feature type="signal peptide" evidence="1">
    <location>
        <begin position="1"/>
        <end position="24"/>
    </location>
</feature>
<dbReference type="eggNOG" id="COG1657">
    <property type="taxonomic scope" value="Bacteria"/>
</dbReference>
<dbReference type="Proteomes" id="UP000027931">
    <property type="component" value="Unassembled WGS sequence"/>
</dbReference>
<comment type="caution">
    <text evidence="3">The sequence shown here is derived from an EMBL/GenBank/DDBJ whole genome shotgun (WGS) entry which is preliminary data.</text>
</comment>
<protein>
    <recommendedName>
        <fullName evidence="2">SLH domain-containing protein</fullName>
    </recommendedName>
</protein>
<dbReference type="Gene3D" id="1.50.10.20">
    <property type="match status" value="1"/>
</dbReference>
<dbReference type="eggNOG" id="COG0747">
    <property type="taxonomic scope" value="Bacteria"/>
</dbReference>
<feature type="domain" description="SLH" evidence="2">
    <location>
        <begin position="333"/>
        <end position="394"/>
    </location>
</feature>
<dbReference type="STRING" id="1157490.EL26_12380"/>
<dbReference type="SUPFAM" id="SSF48239">
    <property type="entry name" value="Terpenoid cyclases/Protein prenyltransferases"/>
    <property type="match status" value="1"/>
</dbReference>
<dbReference type="RefSeq" id="WP_052036286.1">
    <property type="nucleotide sequence ID" value="NZ_JMIR01000015.1"/>
</dbReference>
<dbReference type="PROSITE" id="PS51272">
    <property type="entry name" value="SLH"/>
    <property type="match status" value="2"/>
</dbReference>
<evidence type="ECO:0000313" key="4">
    <source>
        <dbReference type="Proteomes" id="UP000027931"/>
    </source>
</evidence>
<dbReference type="EMBL" id="JMIR01000015">
    <property type="protein sequence ID" value="KEO83076.1"/>
    <property type="molecule type" value="Genomic_DNA"/>
</dbReference>
<dbReference type="Pfam" id="PF00395">
    <property type="entry name" value="SLH"/>
    <property type="match status" value="2"/>
</dbReference>
<dbReference type="AlphaFoldDB" id="A0A074LLW2"/>
<proteinExistence type="predicted"/>
<feature type="domain" description="SLH" evidence="2">
    <location>
        <begin position="395"/>
        <end position="458"/>
    </location>
</feature>
<dbReference type="InterPro" id="IPR008930">
    <property type="entry name" value="Terpenoid_cyclase/PrenylTrfase"/>
</dbReference>